<evidence type="ECO:0000259" key="5">
    <source>
        <dbReference type="PROSITE" id="PS51669"/>
    </source>
</evidence>
<evidence type="ECO:0000313" key="6">
    <source>
        <dbReference type="EMBL" id="RUL88548.1"/>
    </source>
</evidence>
<evidence type="ECO:0000313" key="7">
    <source>
        <dbReference type="Proteomes" id="UP000280296"/>
    </source>
</evidence>
<gene>
    <name evidence="6" type="ORF">TsocGM_06395</name>
</gene>
<proteinExistence type="inferred from homology"/>
<dbReference type="Proteomes" id="UP000280296">
    <property type="component" value="Unassembled WGS sequence"/>
</dbReference>
<dbReference type="SUPFAM" id="SSF53706">
    <property type="entry name" value="Formate dehydrogenase/DMSO reductase, domains 1-3"/>
    <property type="match status" value="1"/>
</dbReference>
<dbReference type="Gene3D" id="3.40.50.740">
    <property type="match status" value="1"/>
</dbReference>
<dbReference type="GO" id="GO:0046872">
    <property type="term" value="F:metal ion binding"/>
    <property type="evidence" value="ECO:0007669"/>
    <property type="project" value="UniProtKB-KW"/>
</dbReference>
<reference evidence="6 7" key="1">
    <citation type="submission" date="2018-12" db="EMBL/GenBank/DDBJ databases">
        <authorList>
            <person name="Toschakov S.V."/>
        </authorList>
    </citation>
    <scope>NUCLEOTIDE SEQUENCE [LARGE SCALE GENOMIC DNA]</scope>
    <source>
        <strain evidence="6 7">GM2012</strain>
    </source>
</reference>
<dbReference type="Pfam" id="PF01568">
    <property type="entry name" value="Molydop_binding"/>
    <property type="match status" value="1"/>
</dbReference>
<dbReference type="CDD" id="cd02766">
    <property type="entry name" value="MopB_3"/>
    <property type="match status" value="1"/>
</dbReference>
<dbReference type="InterPro" id="IPR037920">
    <property type="entry name" value="YoaE_C"/>
</dbReference>
<protein>
    <submittedName>
        <fullName evidence="6">Molybdopterin oxidoreductase family protein</fullName>
    </submittedName>
</protein>
<keyword evidence="2" id="KW-0479">Metal-binding</keyword>
<comment type="similarity">
    <text evidence="1">Belongs to the prokaryotic molybdopterin-containing oxidoreductase family.</text>
</comment>
<dbReference type="InterPro" id="IPR006656">
    <property type="entry name" value="Mopterin_OxRdtase"/>
</dbReference>
<dbReference type="AlphaFoldDB" id="A0A432MN98"/>
<reference evidence="6 7" key="2">
    <citation type="submission" date="2019-01" db="EMBL/GenBank/DDBJ databases">
        <title>Tautonia sociabilis, a novel thermotolerant planctomycete of Isosphaeraceae family, isolated from a 4000 m deep subterranean habitat.</title>
        <authorList>
            <person name="Kovaleva O.L."/>
            <person name="Elcheninov A.G."/>
            <person name="Van Heerden E."/>
            <person name="Toshchakov S.V."/>
            <person name="Novikov A."/>
            <person name="Bonch-Osmolovskaya E.A."/>
            <person name="Kublanov I.V."/>
        </authorList>
    </citation>
    <scope>NUCLEOTIDE SEQUENCE [LARGE SCALE GENOMIC DNA]</scope>
    <source>
        <strain evidence="6 7">GM2012</strain>
    </source>
</reference>
<dbReference type="PROSITE" id="PS51669">
    <property type="entry name" value="4FE4S_MOW_BIS_MGD"/>
    <property type="match status" value="1"/>
</dbReference>
<dbReference type="Gene3D" id="3.30.2070.10">
    <property type="entry name" value="Formate dehydrogenase/DMSO reductase"/>
    <property type="match status" value="1"/>
</dbReference>
<dbReference type="CDD" id="cd02786">
    <property type="entry name" value="MopB_CT_3"/>
    <property type="match status" value="1"/>
</dbReference>
<evidence type="ECO:0000256" key="3">
    <source>
        <dbReference type="ARBA" id="ARBA00023004"/>
    </source>
</evidence>
<dbReference type="Gene3D" id="2.40.40.20">
    <property type="match status" value="1"/>
</dbReference>
<dbReference type="GO" id="GO:0051536">
    <property type="term" value="F:iron-sulfur cluster binding"/>
    <property type="evidence" value="ECO:0007669"/>
    <property type="project" value="UniProtKB-KW"/>
</dbReference>
<dbReference type="InterPro" id="IPR006963">
    <property type="entry name" value="Mopterin_OxRdtase_4Fe-4S_dom"/>
</dbReference>
<dbReference type="InterPro" id="IPR009010">
    <property type="entry name" value="Asp_de-COase-like_dom_sf"/>
</dbReference>
<evidence type="ECO:0000256" key="2">
    <source>
        <dbReference type="ARBA" id="ARBA00022723"/>
    </source>
</evidence>
<feature type="domain" description="4Fe-4S Mo/W bis-MGD-type" evidence="5">
    <location>
        <begin position="24"/>
        <end position="81"/>
    </location>
</feature>
<keyword evidence="3" id="KW-0408">Iron</keyword>
<dbReference type="Pfam" id="PF00384">
    <property type="entry name" value="Molybdopterin"/>
    <property type="match status" value="1"/>
</dbReference>
<dbReference type="PANTHER" id="PTHR43742">
    <property type="entry name" value="TRIMETHYLAMINE-N-OXIDE REDUCTASE"/>
    <property type="match status" value="1"/>
</dbReference>
<dbReference type="Gene3D" id="3.40.228.10">
    <property type="entry name" value="Dimethylsulfoxide Reductase, domain 2"/>
    <property type="match status" value="1"/>
</dbReference>
<organism evidence="6 7">
    <name type="scientific">Tautonia sociabilis</name>
    <dbReference type="NCBI Taxonomy" id="2080755"/>
    <lineage>
        <taxon>Bacteria</taxon>
        <taxon>Pseudomonadati</taxon>
        <taxon>Planctomycetota</taxon>
        <taxon>Planctomycetia</taxon>
        <taxon>Isosphaerales</taxon>
        <taxon>Isosphaeraceae</taxon>
        <taxon>Tautonia</taxon>
    </lineage>
</organism>
<keyword evidence="7" id="KW-1185">Reference proteome</keyword>
<dbReference type="GO" id="GO:0043546">
    <property type="term" value="F:molybdopterin cofactor binding"/>
    <property type="evidence" value="ECO:0007669"/>
    <property type="project" value="InterPro"/>
</dbReference>
<dbReference type="SUPFAM" id="SSF50692">
    <property type="entry name" value="ADC-like"/>
    <property type="match status" value="1"/>
</dbReference>
<dbReference type="Gene3D" id="2.20.25.90">
    <property type="entry name" value="ADC-like domains"/>
    <property type="match status" value="1"/>
</dbReference>
<accession>A0A432MN98</accession>
<dbReference type="SMART" id="SM00926">
    <property type="entry name" value="Molybdop_Fe4S4"/>
    <property type="match status" value="1"/>
</dbReference>
<keyword evidence="4" id="KW-0411">Iron-sulfur</keyword>
<evidence type="ECO:0000256" key="1">
    <source>
        <dbReference type="ARBA" id="ARBA00010312"/>
    </source>
</evidence>
<dbReference type="InterPro" id="IPR050612">
    <property type="entry name" value="Prok_Mopterin_Oxidored"/>
</dbReference>
<dbReference type="GO" id="GO:0016491">
    <property type="term" value="F:oxidoreductase activity"/>
    <property type="evidence" value="ECO:0007669"/>
    <property type="project" value="InterPro"/>
</dbReference>
<dbReference type="OrthoDB" id="9803192at2"/>
<comment type="caution">
    <text evidence="6">The sequence shown here is derived from an EMBL/GenBank/DDBJ whole genome shotgun (WGS) entry which is preliminary data.</text>
</comment>
<dbReference type="Pfam" id="PF04879">
    <property type="entry name" value="Molybdop_Fe4S4"/>
    <property type="match status" value="1"/>
</dbReference>
<dbReference type="InterPro" id="IPR006657">
    <property type="entry name" value="MoPterin_dinucl-bd_dom"/>
</dbReference>
<dbReference type="EMBL" id="RYZH01000009">
    <property type="protein sequence ID" value="RUL88548.1"/>
    <property type="molecule type" value="Genomic_DNA"/>
</dbReference>
<dbReference type="PANTHER" id="PTHR43742:SF6">
    <property type="entry name" value="OXIDOREDUCTASE YYAE-RELATED"/>
    <property type="match status" value="1"/>
</dbReference>
<evidence type="ECO:0000256" key="4">
    <source>
        <dbReference type="ARBA" id="ARBA00023014"/>
    </source>
</evidence>
<sequence>MIARPTPPPTLPIGDPPALATATPTVVKNVCPLDCPDTCRMVVTVRNGVATDLRGDREHPFTRGFLCQKMARYLDRVYSPDRLTHPLRRVGPKGPGRGRFERIGWDEALDLIADRFRAIAESPDGPEAILPYSYYGTMGKLQAESLDRRFFHRLGASMLDRTICASAGGVGYEYTMGTGRLGADPMAVVDCSLIINWGSNTANTNSHLWSLMIEARKRHGASIITIDPYTSPTARRSDWHLQPRPGTDAALALGLMHVIWRDGLQDQDYLDRGTVGAELLRDRVLKEYAPDRVSAITGVPASSIEELARRYATEHPSLIRLNYGLQRHGGGGMAVRTISCLPAIVGAWRHRGGGVLLSTSGTYGLNSPALTRPDLSPPGTRSVNMNRLGEALLGELDGPPVRALYVYNCNPAAVAPDQAKVIRGLSRADLFTVVHELFPTDTVDYADIVLPATSQLEHEDLHTSYGHHFVMHNPRAIAPVGESRSNAEVFRALAARLGFEPKLFPDDDTLMRQALDGGPALAGISLERLKAEGSIRLNLPEDYRPFADGVFPTPSGKCELYSDRMKAAGLDPLPTYIPPHEDPITKPDLAAKYPLQLLSPPRPQFLNSTFANSASHLKAAGGPTIELAAEDASSRGLSDGDWAEVFNDRGRFVARVALTGAVRPGTAASTGIYWSRLSPGGSGVNATTSAALTDMGGGATFFDNLVEVRKLDGPPPASPCES</sequence>
<name>A0A432MN98_9BACT</name>